<organism evidence="1 2">
    <name type="scientific">Sinomicrobium pectinilyticum</name>
    <dbReference type="NCBI Taxonomy" id="1084421"/>
    <lineage>
        <taxon>Bacteria</taxon>
        <taxon>Pseudomonadati</taxon>
        <taxon>Bacteroidota</taxon>
        <taxon>Flavobacteriia</taxon>
        <taxon>Flavobacteriales</taxon>
        <taxon>Flavobacteriaceae</taxon>
        <taxon>Sinomicrobium</taxon>
    </lineage>
</organism>
<gene>
    <name evidence="1" type="ORF">ED312_20895</name>
</gene>
<dbReference type="InterPro" id="IPR036390">
    <property type="entry name" value="WH_DNA-bd_sf"/>
</dbReference>
<dbReference type="GO" id="GO:0005829">
    <property type="term" value="C:cytosol"/>
    <property type="evidence" value="ECO:0007669"/>
    <property type="project" value="TreeGrafter"/>
</dbReference>
<dbReference type="GO" id="GO:0003700">
    <property type="term" value="F:DNA-binding transcription factor activity"/>
    <property type="evidence" value="ECO:0007669"/>
    <property type="project" value="TreeGrafter"/>
</dbReference>
<keyword evidence="2" id="KW-1185">Reference proteome</keyword>
<sequence length="144" mass="16094">MLSKSCEYGIRATLYIASETRKKQRVSLRDISRKIKSPEAFTAKILQKLVKHNIVTSVKGSGGGFEMATANLSTISMKDLVTAIDGDGLFTRCSLGLHECSETNPCPFHFKYKPVKENLKNLFEQTNLEELMSDLSEGKTFLKL</sequence>
<dbReference type="NCBIfam" id="TIGR00738">
    <property type="entry name" value="rrf2_super"/>
    <property type="match status" value="1"/>
</dbReference>
<evidence type="ECO:0000313" key="2">
    <source>
        <dbReference type="Proteomes" id="UP000267469"/>
    </source>
</evidence>
<dbReference type="AlphaFoldDB" id="A0A3N0DP22"/>
<dbReference type="PANTHER" id="PTHR33221">
    <property type="entry name" value="WINGED HELIX-TURN-HELIX TRANSCRIPTIONAL REGULATOR, RRF2 FAMILY"/>
    <property type="match status" value="1"/>
</dbReference>
<dbReference type="EMBL" id="RJTM01000160">
    <property type="protein sequence ID" value="RNL77394.1"/>
    <property type="molecule type" value="Genomic_DNA"/>
</dbReference>
<name>A0A3N0DP22_SINP1</name>
<reference evidence="1 2" key="1">
    <citation type="submission" date="2018-10" db="EMBL/GenBank/DDBJ databases">
        <title>Sinomicrobium pectinilyticum sp. nov., a pectinase-producing bacterium isolated from alkaline and saline soil, and emended description of the genus Sinomicrobium.</title>
        <authorList>
            <person name="Cheng B."/>
            <person name="Li C."/>
            <person name="Lai Q."/>
            <person name="Du M."/>
            <person name="Shao Z."/>
            <person name="Xu P."/>
            <person name="Yang C."/>
        </authorList>
    </citation>
    <scope>NUCLEOTIDE SEQUENCE [LARGE SCALE GENOMIC DNA]</scope>
    <source>
        <strain evidence="1 2">5DNS001</strain>
    </source>
</reference>
<accession>A0A3N0DP22</accession>
<dbReference type="Proteomes" id="UP000267469">
    <property type="component" value="Unassembled WGS sequence"/>
</dbReference>
<dbReference type="Pfam" id="PF02082">
    <property type="entry name" value="Rrf2"/>
    <property type="match status" value="1"/>
</dbReference>
<evidence type="ECO:0000313" key="1">
    <source>
        <dbReference type="EMBL" id="RNL77394.1"/>
    </source>
</evidence>
<protein>
    <submittedName>
        <fullName evidence="1">Rrf2 family transcriptional regulator</fullName>
    </submittedName>
</protein>
<dbReference type="RefSeq" id="WP_123217966.1">
    <property type="nucleotide sequence ID" value="NZ_RJTM01000160.1"/>
</dbReference>
<comment type="caution">
    <text evidence="1">The sequence shown here is derived from an EMBL/GenBank/DDBJ whole genome shotgun (WGS) entry which is preliminary data.</text>
</comment>
<dbReference type="OrthoDB" id="9808360at2"/>
<dbReference type="InterPro" id="IPR000944">
    <property type="entry name" value="Tscrpt_reg_Rrf2"/>
</dbReference>
<dbReference type="SUPFAM" id="SSF46785">
    <property type="entry name" value="Winged helix' DNA-binding domain"/>
    <property type="match status" value="1"/>
</dbReference>
<dbReference type="InterPro" id="IPR036388">
    <property type="entry name" value="WH-like_DNA-bd_sf"/>
</dbReference>
<dbReference type="PROSITE" id="PS51197">
    <property type="entry name" value="HTH_RRF2_2"/>
    <property type="match status" value="1"/>
</dbReference>
<dbReference type="Gene3D" id="1.10.10.10">
    <property type="entry name" value="Winged helix-like DNA-binding domain superfamily/Winged helix DNA-binding domain"/>
    <property type="match status" value="1"/>
</dbReference>
<dbReference type="PANTHER" id="PTHR33221:SF15">
    <property type="entry name" value="HTH-TYPE TRANSCRIPTIONAL REGULATOR YWGB-RELATED"/>
    <property type="match status" value="1"/>
</dbReference>
<proteinExistence type="predicted"/>